<protein>
    <submittedName>
        <fullName evidence="4">Acyl carrier protein</fullName>
    </submittedName>
</protein>
<reference evidence="4 6" key="1">
    <citation type="submission" date="2020-12" db="EMBL/GenBank/DDBJ databases">
        <title>FDA dAtabase for Regulatory Grade micrObial Sequences (FDA-ARGOS): Supporting development and validation of Infectious Disease Dx tests.</title>
        <authorList>
            <person name="Minogue T."/>
            <person name="Wolcott M."/>
            <person name="Wasieloski L."/>
            <person name="Aguilar W."/>
            <person name="Moore D."/>
            <person name="Jaissle J."/>
            <person name="Tallon L."/>
            <person name="Sadzewicz L."/>
            <person name="Zhao X."/>
            <person name="Boylan J."/>
            <person name="Ott S."/>
            <person name="Bowen H."/>
            <person name="Vavikolanu K."/>
            <person name="Mehta A."/>
            <person name="Aluvathingal J."/>
            <person name="Nadendla S."/>
            <person name="Yan Y."/>
            <person name="Sichtig H."/>
        </authorList>
    </citation>
    <scope>NUCLEOTIDE SEQUENCE [LARGE SCALE GENOMIC DNA]</scope>
    <source>
        <strain evidence="4 6">FDAARGOS_949</strain>
    </source>
</reference>
<evidence type="ECO:0000313" key="5">
    <source>
        <dbReference type="EMBL" id="USS47653.1"/>
    </source>
</evidence>
<evidence type="ECO:0000313" key="6">
    <source>
        <dbReference type="Proteomes" id="UP000594892"/>
    </source>
</evidence>
<dbReference type="PROSITE" id="PS50075">
    <property type="entry name" value="CARRIER"/>
    <property type="match status" value="1"/>
</dbReference>
<name>A0AAP9Y3M5_BURGL</name>
<proteinExistence type="predicted"/>
<keyword evidence="1" id="KW-0596">Phosphopantetheine</keyword>
<dbReference type="SUPFAM" id="SSF47336">
    <property type="entry name" value="ACP-like"/>
    <property type="match status" value="1"/>
</dbReference>
<keyword evidence="7" id="KW-1185">Reference proteome</keyword>
<dbReference type="InterPro" id="IPR036736">
    <property type="entry name" value="ACP-like_sf"/>
</dbReference>
<feature type="domain" description="Carrier" evidence="3">
    <location>
        <begin position="2"/>
        <end position="77"/>
    </location>
</feature>
<dbReference type="InterPro" id="IPR020806">
    <property type="entry name" value="PKS_PP-bd"/>
</dbReference>
<dbReference type="Proteomes" id="UP001056386">
    <property type="component" value="Chromosome 1"/>
</dbReference>
<dbReference type="RefSeq" id="WP_015875730.1">
    <property type="nucleotide sequence ID" value="NZ_CP021074.1"/>
</dbReference>
<sequence length="80" mass="8683">MTNTIDITETIQATCRELLKLPDLAPGEDFFDRGVSSLTVVELQLRIEEQLSLQVATSKLMAAPSIDGWANAYRDAASAA</sequence>
<keyword evidence="2" id="KW-0597">Phosphoprotein</keyword>
<dbReference type="EMBL" id="CP099587">
    <property type="protein sequence ID" value="USS47653.1"/>
    <property type="molecule type" value="Genomic_DNA"/>
</dbReference>
<reference evidence="5" key="2">
    <citation type="submission" date="2022-06" db="EMBL/GenBank/DDBJ databases">
        <title>Draft genome sequence of Burkholderia glumae strain GR20004 isolated from rice panicle showing bacterial panicle blight.</title>
        <authorList>
            <person name="Choi S.Y."/>
            <person name="Lee Y.H."/>
        </authorList>
    </citation>
    <scope>NUCLEOTIDE SEQUENCE</scope>
    <source>
        <strain evidence="5">GR20004</strain>
    </source>
</reference>
<gene>
    <name evidence="4" type="ORF">I6H06_14690</name>
    <name evidence="5" type="ORF">NFI99_22885</name>
</gene>
<dbReference type="Pfam" id="PF00550">
    <property type="entry name" value="PP-binding"/>
    <property type="match status" value="1"/>
</dbReference>
<accession>A0AAP9Y3M5</accession>
<dbReference type="Proteomes" id="UP000594892">
    <property type="component" value="Chromosome 2"/>
</dbReference>
<evidence type="ECO:0000313" key="4">
    <source>
        <dbReference type="EMBL" id="QPQ93483.1"/>
    </source>
</evidence>
<evidence type="ECO:0000256" key="2">
    <source>
        <dbReference type="ARBA" id="ARBA00022553"/>
    </source>
</evidence>
<organism evidence="4 6">
    <name type="scientific">Burkholderia glumae</name>
    <name type="common">Pseudomonas glumae</name>
    <dbReference type="NCBI Taxonomy" id="337"/>
    <lineage>
        <taxon>Bacteria</taxon>
        <taxon>Pseudomonadati</taxon>
        <taxon>Pseudomonadota</taxon>
        <taxon>Betaproteobacteria</taxon>
        <taxon>Burkholderiales</taxon>
        <taxon>Burkholderiaceae</taxon>
        <taxon>Burkholderia</taxon>
    </lineage>
</organism>
<dbReference type="SMART" id="SM00823">
    <property type="entry name" value="PKS_PP"/>
    <property type="match status" value="1"/>
</dbReference>
<dbReference type="InterPro" id="IPR009081">
    <property type="entry name" value="PP-bd_ACP"/>
</dbReference>
<dbReference type="AlphaFoldDB" id="A0AAP9Y3M5"/>
<dbReference type="Gene3D" id="1.10.1200.10">
    <property type="entry name" value="ACP-like"/>
    <property type="match status" value="1"/>
</dbReference>
<dbReference type="GeneID" id="45698033"/>
<dbReference type="EMBL" id="CP065601">
    <property type="protein sequence ID" value="QPQ93483.1"/>
    <property type="molecule type" value="Genomic_DNA"/>
</dbReference>
<evidence type="ECO:0000259" key="3">
    <source>
        <dbReference type="PROSITE" id="PS50075"/>
    </source>
</evidence>
<dbReference type="GO" id="GO:0031177">
    <property type="term" value="F:phosphopantetheine binding"/>
    <property type="evidence" value="ECO:0007669"/>
    <property type="project" value="InterPro"/>
</dbReference>
<evidence type="ECO:0000313" key="7">
    <source>
        <dbReference type="Proteomes" id="UP001056386"/>
    </source>
</evidence>
<evidence type="ECO:0000256" key="1">
    <source>
        <dbReference type="ARBA" id="ARBA00022450"/>
    </source>
</evidence>